<dbReference type="EMBL" id="JAFNEN010000208">
    <property type="protein sequence ID" value="KAG8189659.1"/>
    <property type="molecule type" value="Genomic_DNA"/>
</dbReference>
<dbReference type="Proteomes" id="UP000827092">
    <property type="component" value="Unassembled WGS sequence"/>
</dbReference>
<gene>
    <name evidence="1" type="ORF">JTE90_018506</name>
</gene>
<keyword evidence="2" id="KW-1185">Reference proteome</keyword>
<feature type="non-terminal residue" evidence="1">
    <location>
        <position position="1"/>
    </location>
</feature>
<comment type="caution">
    <text evidence="1">The sequence shown here is derived from an EMBL/GenBank/DDBJ whole genome shotgun (WGS) entry which is preliminary data.</text>
</comment>
<proteinExistence type="predicted"/>
<evidence type="ECO:0000313" key="2">
    <source>
        <dbReference type="Proteomes" id="UP000827092"/>
    </source>
</evidence>
<protein>
    <submittedName>
        <fullName evidence="1">Uncharacterized protein</fullName>
    </submittedName>
</protein>
<feature type="non-terminal residue" evidence="1">
    <location>
        <position position="83"/>
    </location>
</feature>
<sequence length="83" mass="9253">WSWLLCKETSAPLLKMDWRGSRARPPTAWAATGASTTTCYATDSSTARPPRTRTGCHACSTRRQRPIWTYSPMPCYGGREDAT</sequence>
<evidence type="ECO:0000313" key="1">
    <source>
        <dbReference type="EMBL" id="KAG8189659.1"/>
    </source>
</evidence>
<accession>A0AAV6UZF6</accession>
<reference evidence="1 2" key="1">
    <citation type="journal article" date="2022" name="Nat. Ecol. Evol.">
        <title>A masculinizing supergene underlies an exaggerated male reproductive morph in a spider.</title>
        <authorList>
            <person name="Hendrickx F."/>
            <person name="De Corte Z."/>
            <person name="Sonet G."/>
            <person name="Van Belleghem S.M."/>
            <person name="Kostlbacher S."/>
            <person name="Vangestel C."/>
        </authorList>
    </citation>
    <scope>NUCLEOTIDE SEQUENCE [LARGE SCALE GENOMIC DNA]</scope>
    <source>
        <strain evidence="1">W744_W776</strain>
    </source>
</reference>
<organism evidence="1 2">
    <name type="scientific">Oedothorax gibbosus</name>
    <dbReference type="NCBI Taxonomy" id="931172"/>
    <lineage>
        <taxon>Eukaryota</taxon>
        <taxon>Metazoa</taxon>
        <taxon>Ecdysozoa</taxon>
        <taxon>Arthropoda</taxon>
        <taxon>Chelicerata</taxon>
        <taxon>Arachnida</taxon>
        <taxon>Araneae</taxon>
        <taxon>Araneomorphae</taxon>
        <taxon>Entelegynae</taxon>
        <taxon>Araneoidea</taxon>
        <taxon>Linyphiidae</taxon>
        <taxon>Erigoninae</taxon>
        <taxon>Oedothorax</taxon>
    </lineage>
</organism>
<dbReference type="AlphaFoldDB" id="A0AAV6UZF6"/>
<name>A0AAV6UZF6_9ARAC</name>